<dbReference type="InterPro" id="IPR020846">
    <property type="entry name" value="MFS_dom"/>
</dbReference>
<feature type="transmembrane region" description="Helical" evidence="8">
    <location>
        <begin position="134"/>
        <end position="153"/>
    </location>
</feature>
<dbReference type="PANTHER" id="PTHR42718">
    <property type="entry name" value="MAJOR FACILITATOR SUPERFAMILY MULTIDRUG TRANSPORTER MFSC"/>
    <property type="match status" value="1"/>
</dbReference>
<keyword evidence="3" id="KW-1003">Cell membrane</keyword>
<dbReference type="PROSITE" id="PS50850">
    <property type="entry name" value="MFS"/>
    <property type="match status" value="1"/>
</dbReference>
<keyword evidence="2" id="KW-0813">Transport</keyword>
<accession>F3KS47</accession>
<feature type="transmembrane region" description="Helical" evidence="8">
    <location>
        <begin position="304"/>
        <end position="322"/>
    </location>
</feature>
<dbReference type="EMBL" id="AEGR01000048">
    <property type="protein sequence ID" value="EGI77407.1"/>
    <property type="molecule type" value="Genomic_DNA"/>
</dbReference>
<evidence type="ECO:0000313" key="10">
    <source>
        <dbReference type="EMBL" id="EGI77407.1"/>
    </source>
</evidence>
<feature type="region of interest" description="Disordered" evidence="7">
    <location>
        <begin position="189"/>
        <end position="216"/>
    </location>
</feature>
<keyword evidence="5 8" id="KW-1133">Transmembrane helix</keyword>
<dbReference type="InterPro" id="IPR011701">
    <property type="entry name" value="MFS"/>
</dbReference>
<feature type="domain" description="Major facilitator superfamily (MFS) profile" evidence="9">
    <location>
        <begin position="1"/>
        <end position="430"/>
    </location>
</feature>
<evidence type="ECO:0000313" key="11">
    <source>
        <dbReference type="Proteomes" id="UP000016368"/>
    </source>
</evidence>
<keyword evidence="4 8" id="KW-0812">Transmembrane</keyword>
<feature type="transmembrane region" description="Helical" evidence="8">
    <location>
        <begin position="342"/>
        <end position="366"/>
    </location>
</feature>
<feature type="transmembrane region" description="Helical" evidence="8">
    <location>
        <begin position="159"/>
        <end position="181"/>
    </location>
</feature>
<dbReference type="SUPFAM" id="SSF103473">
    <property type="entry name" value="MFS general substrate transporter"/>
    <property type="match status" value="1"/>
</dbReference>
<sequence>MTWVVIVAGVAAALHVGKLPPAIPVLREALDLTLVQAGFMLALVQLAGMLLGVVAGLLADGMGLRRGMIVGLVLLGISSAAGGLAQDATALLLLRALEGCGVLMATMPGPGLIRRIVSLEAGAAGPSPGRLNAALSLWSMYMPAGTALSLLVTPWIIGLVGWAACWWVLAALALLAAALVARALPQDASRTGPHRADQSAESAKSEQSSKSAKTAKSVQFAKSDHWTARLRQTLGALGPWLLALTFGVYAAQWLAVVGFLPSAYAQAGISVQWAGLLTAGVALINIVGNVGAGRLLQAHVPARTVLGTGFGVMAVSAFVAFADWPHWLSLESSTVTGVSRYVAVLLFSAVGGVIPGTLFALSVRLAPSERTVGATVGWMQQGSSAGQVLLPPLAGWLAQRVGGWHWTWALTGACALAGLVLTWAIGRQLQRQVSRPSGPSVRQPSEQGA</sequence>
<evidence type="ECO:0000259" key="9">
    <source>
        <dbReference type="PROSITE" id="PS50850"/>
    </source>
</evidence>
<organism evidence="10 11">
    <name type="scientific">Hylemonella gracilis ATCC 19624</name>
    <dbReference type="NCBI Taxonomy" id="887062"/>
    <lineage>
        <taxon>Bacteria</taxon>
        <taxon>Pseudomonadati</taxon>
        <taxon>Pseudomonadota</taxon>
        <taxon>Betaproteobacteria</taxon>
        <taxon>Burkholderiales</taxon>
        <taxon>Comamonadaceae</taxon>
        <taxon>Hylemonella</taxon>
    </lineage>
</organism>
<proteinExistence type="predicted"/>
<feature type="transmembrane region" description="Helical" evidence="8">
    <location>
        <begin position="404"/>
        <end position="425"/>
    </location>
</feature>
<feature type="compositionally biased region" description="Low complexity" evidence="7">
    <location>
        <begin position="199"/>
        <end position="216"/>
    </location>
</feature>
<dbReference type="PANTHER" id="PTHR42718:SF46">
    <property type="entry name" value="BLR6921 PROTEIN"/>
    <property type="match status" value="1"/>
</dbReference>
<feature type="transmembrane region" description="Helical" evidence="8">
    <location>
        <begin position="37"/>
        <end position="59"/>
    </location>
</feature>
<evidence type="ECO:0000256" key="7">
    <source>
        <dbReference type="SAM" id="MobiDB-lite"/>
    </source>
</evidence>
<feature type="transmembrane region" description="Helical" evidence="8">
    <location>
        <begin position="273"/>
        <end position="292"/>
    </location>
</feature>
<evidence type="ECO:0000256" key="5">
    <source>
        <dbReference type="ARBA" id="ARBA00022989"/>
    </source>
</evidence>
<evidence type="ECO:0000256" key="4">
    <source>
        <dbReference type="ARBA" id="ARBA00022692"/>
    </source>
</evidence>
<evidence type="ECO:0000256" key="2">
    <source>
        <dbReference type="ARBA" id="ARBA00022448"/>
    </source>
</evidence>
<gene>
    <name evidence="10" type="ORF">HGR_06381</name>
</gene>
<name>F3KS47_9BURK</name>
<evidence type="ECO:0000256" key="8">
    <source>
        <dbReference type="SAM" id="Phobius"/>
    </source>
</evidence>
<dbReference type="Proteomes" id="UP000016368">
    <property type="component" value="Unassembled WGS sequence"/>
</dbReference>
<comment type="caution">
    <text evidence="10">The sequence shown here is derived from an EMBL/GenBank/DDBJ whole genome shotgun (WGS) entry which is preliminary data.</text>
</comment>
<keyword evidence="6 8" id="KW-0472">Membrane</keyword>
<dbReference type="GO" id="GO:0005886">
    <property type="term" value="C:plasma membrane"/>
    <property type="evidence" value="ECO:0007669"/>
    <property type="project" value="UniProtKB-SubCell"/>
</dbReference>
<dbReference type="AlphaFoldDB" id="F3KS47"/>
<reference evidence="10 11" key="1">
    <citation type="journal article" date="2011" name="EMBO J.">
        <title>Structural diversity of bacterial flagellar motors.</title>
        <authorList>
            <person name="Chen S."/>
            <person name="Beeby M."/>
            <person name="Murphy G.E."/>
            <person name="Leadbetter J.R."/>
            <person name="Hendrixson D.R."/>
            <person name="Briegel A."/>
            <person name="Li Z."/>
            <person name="Shi J."/>
            <person name="Tocheva E.I."/>
            <person name="Muller A."/>
            <person name="Dobro M.J."/>
            <person name="Jensen G.J."/>
        </authorList>
    </citation>
    <scope>NUCLEOTIDE SEQUENCE [LARGE SCALE GENOMIC DNA]</scope>
    <source>
        <strain evidence="10 11">ATCC 19624</strain>
    </source>
</reference>
<protein>
    <submittedName>
        <fullName evidence="10">Major facilitator superfamily MFS_1</fullName>
    </submittedName>
</protein>
<dbReference type="InterPro" id="IPR036259">
    <property type="entry name" value="MFS_trans_sf"/>
</dbReference>
<comment type="subcellular location">
    <subcellularLocation>
        <location evidence="1">Cell membrane</location>
        <topology evidence="1">Multi-pass membrane protein</topology>
    </subcellularLocation>
</comment>
<dbReference type="GO" id="GO:0022857">
    <property type="term" value="F:transmembrane transporter activity"/>
    <property type="evidence" value="ECO:0007669"/>
    <property type="project" value="InterPro"/>
</dbReference>
<evidence type="ECO:0000256" key="6">
    <source>
        <dbReference type="ARBA" id="ARBA00023136"/>
    </source>
</evidence>
<dbReference type="Pfam" id="PF07690">
    <property type="entry name" value="MFS_1"/>
    <property type="match status" value="1"/>
</dbReference>
<dbReference type="Gene3D" id="1.20.1250.20">
    <property type="entry name" value="MFS general substrate transporter like domains"/>
    <property type="match status" value="1"/>
</dbReference>
<evidence type="ECO:0000256" key="3">
    <source>
        <dbReference type="ARBA" id="ARBA00022475"/>
    </source>
</evidence>
<dbReference type="CDD" id="cd06174">
    <property type="entry name" value="MFS"/>
    <property type="match status" value="1"/>
</dbReference>
<feature type="transmembrane region" description="Helical" evidence="8">
    <location>
        <begin position="240"/>
        <end position="261"/>
    </location>
</feature>
<feature type="transmembrane region" description="Helical" evidence="8">
    <location>
        <begin position="378"/>
        <end position="398"/>
    </location>
</feature>
<dbReference type="STRING" id="887062.HGR_06381"/>
<keyword evidence="11" id="KW-1185">Reference proteome</keyword>
<dbReference type="eggNOG" id="COG2807">
    <property type="taxonomic scope" value="Bacteria"/>
</dbReference>
<evidence type="ECO:0000256" key="1">
    <source>
        <dbReference type="ARBA" id="ARBA00004651"/>
    </source>
</evidence>